<name>A0A916N3N1_9BACT</name>
<dbReference type="InterPro" id="IPR044946">
    <property type="entry name" value="Restrct_endonuc_typeI_TRD_sf"/>
</dbReference>
<dbReference type="InterPro" id="IPR043519">
    <property type="entry name" value="NT_sf"/>
</dbReference>
<evidence type="ECO:0000313" key="6">
    <source>
        <dbReference type="EMBL" id="CAG4995600.1"/>
    </source>
</evidence>
<dbReference type="SUPFAM" id="SSF116734">
    <property type="entry name" value="DNA methylase specificity domain"/>
    <property type="match status" value="2"/>
</dbReference>
<dbReference type="SUPFAM" id="SSF81301">
    <property type="entry name" value="Nucleotidyltransferase"/>
    <property type="match status" value="1"/>
</dbReference>
<dbReference type="Pfam" id="PF01420">
    <property type="entry name" value="Methylase_S"/>
    <property type="match status" value="1"/>
</dbReference>
<dbReference type="Gene3D" id="3.30.460.10">
    <property type="entry name" value="Beta Polymerase, domain 2"/>
    <property type="match status" value="1"/>
</dbReference>
<dbReference type="PANTHER" id="PTHR30408:SF13">
    <property type="entry name" value="TYPE I RESTRICTION ENZYME HINDI SPECIFICITY SUBUNIT"/>
    <property type="match status" value="1"/>
</dbReference>
<accession>A0A916N3N1</accession>
<feature type="domain" description="Polymerase beta nucleotidyltransferase" evidence="5">
    <location>
        <begin position="14"/>
        <end position="101"/>
    </location>
</feature>
<dbReference type="CDD" id="cd17260">
    <property type="entry name" value="RMtype1_S_EcoEI-TRD1-CR1_like"/>
    <property type="match status" value="1"/>
</dbReference>
<dbReference type="AlphaFoldDB" id="A0A916N3N1"/>
<dbReference type="InterPro" id="IPR041633">
    <property type="entry name" value="Polbeta"/>
</dbReference>
<protein>
    <recommendedName>
        <fullName evidence="8">Restriction endonuclease subunit S</fullName>
    </recommendedName>
</protein>
<keyword evidence="7" id="KW-1185">Reference proteome</keyword>
<evidence type="ECO:0000256" key="3">
    <source>
        <dbReference type="ARBA" id="ARBA00023125"/>
    </source>
</evidence>
<comment type="caution">
    <text evidence="6">The sequence shown here is derived from an EMBL/GenBank/DDBJ whole genome shotgun (WGS) entry which is preliminary data.</text>
</comment>
<reference evidence="6" key="1">
    <citation type="submission" date="2021-04" db="EMBL/GenBank/DDBJ databases">
        <authorList>
            <person name="Rodrigo-Torres L."/>
            <person name="Arahal R. D."/>
            <person name="Lucena T."/>
        </authorList>
    </citation>
    <scope>NUCLEOTIDE SEQUENCE</scope>
    <source>
        <strain evidence="6">CECT 9275</strain>
    </source>
</reference>
<dbReference type="Pfam" id="PF18765">
    <property type="entry name" value="Polbeta"/>
    <property type="match status" value="1"/>
</dbReference>
<dbReference type="PANTHER" id="PTHR30408">
    <property type="entry name" value="TYPE-1 RESTRICTION ENZYME ECOKI SPECIFICITY PROTEIN"/>
    <property type="match status" value="1"/>
</dbReference>
<gene>
    <name evidence="6" type="ORF">DYBT9275_01677</name>
</gene>
<dbReference type="RefSeq" id="WP_215238294.1">
    <property type="nucleotide sequence ID" value="NZ_CAJRAF010000001.1"/>
</dbReference>
<dbReference type="EMBL" id="CAJRAF010000001">
    <property type="protein sequence ID" value="CAG4995600.1"/>
    <property type="molecule type" value="Genomic_DNA"/>
</dbReference>
<evidence type="ECO:0000256" key="2">
    <source>
        <dbReference type="ARBA" id="ARBA00022747"/>
    </source>
</evidence>
<proteinExistence type="inferred from homology"/>
<feature type="domain" description="Type I restriction modification DNA specificity" evidence="4">
    <location>
        <begin position="111"/>
        <end position="274"/>
    </location>
</feature>
<dbReference type="InterPro" id="IPR000055">
    <property type="entry name" value="Restrct_endonuc_typeI_TRD"/>
</dbReference>
<organism evidence="6 7">
    <name type="scientific">Dyadobacter helix</name>
    <dbReference type="NCBI Taxonomy" id="2822344"/>
    <lineage>
        <taxon>Bacteria</taxon>
        <taxon>Pseudomonadati</taxon>
        <taxon>Bacteroidota</taxon>
        <taxon>Cytophagia</taxon>
        <taxon>Cytophagales</taxon>
        <taxon>Spirosomataceae</taxon>
        <taxon>Dyadobacter</taxon>
    </lineage>
</organism>
<dbReference type="CDD" id="cd17262">
    <property type="entry name" value="RMtype1_S_Aco12261I-TRD2-CR2"/>
    <property type="match status" value="1"/>
</dbReference>
<keyword evidence="2" id="KW-0680">Restriction system</keyword>
<evidence type="ECO:0000259" key="4">
    <source>
        <dbReference type="Pfam" id="PF01420"/>
    </source>
</evidence>
<keyword evidence="3" id="KW-0238">DNA-binding</keyword>
<evidence type="ECO:0000259" key="5">
    <source>
        <dbReference type="Pfam" id="PF18765"/>
    </source>
</evidence>
<evidence type="ECO:0008006" key="8">
    <source>
        <dbReference type="Google" id="ProtNLM"/>
    </source>
</evidence>
<dbReference type="Gene3D" id="3.90.220.20">
    <property type="entry name" value="DNA methylase specificity domains"/>
    <property type="match status" value="2"/>
</dbReference>
<dbReference type="GO" id="GO:0009307">
    <property type="term" value="P:DNA restriction-modification system"/>
    <property type="evidence" value="ECO:0007669"/>
    <property type="project" value="UniProtKB-KW"/>
</dbReference>
<evidence type="ECO:0000313" key="7">
    <source>
        <dbReference type="Proteomes" id="UP000680038"/>
    </source>
</evidence>
<dbReference type="CDD" id="cd05403">
    <property type="entry name" value="NT_KNTase_like"/>
    <property type="match status" value="1"/>
</dbReference>
<dbReference type="Proteomes" id="UP000680038">
    <property type="component" value="Unassembled WGS sequence"/>
</dbReference>
<evidence type="ECO:0000256" key="1">
    <source>
        <dbReference type="ARBA" id="ARBA00010923"/>
    </source>
</evidence>
<sequence>MIQYGLEEDEIAAIKNILAQHEEVEQAILYGSRAKGNFKPASDIDLVLKGEKLNITILNKIANELDDLLLPYIFDLSVFHQISNVDLLEHIERVGRVLYAKVALKNHKMEFVECTLDEIAEIHNYKRVPLNSRERENKKGSYPYYGASGVVDYIDEYIFDGDYVLISEDGENLRSRNTPIAFKVSGKFWVNNHAHIVKQKEDSINDFIVYYFSLLDLNPFVTGAVQPKLNKENLLSIPIRIPKDKTQRNKIVSILKSLDDKIELNRQTNQTLEEIAKTLFHEMCVLKGDELPEGWRVGKLVDFVEINPKLSIRKGSLAKYVEMKDLSENISSIKNHVSREYSAGSKFQNGDVLMARITPCLENGKTGIVSLLTDEEVGWGSTEFLVLRGIGAIDSSFVYCLARSSSFREYAIKSMVGSSGRQRVAEATLLNYPMAVPSDDVLNRFSLITENLFKQIYYNHSQNLSLVALRNSLLPRLMIGDIPFG</sequence>
<comment type="similarity">
    <text evidence="1">Belongs to the type-I restriction system S methylase family.</text>
</comment>
<dbReference type="GO" id="GO:0003677">
    <property type="term" value="F:DNA binding"/>
    <property type="evidence" value="ECO:0007669"/>
    <property type="project" value="UniProtKB-KW"/>
</dbReference>
<dbReference type="InterPro" id="IPR052021">
    <property type="entry name" value="Type-I_RS_S_subunit"/>
</dbReference>